<sequence>MLAPANTCCTALQSPALAQPAPHATRKQSLLARLLTALALHRQRQHLARLDDAMLKDIGLTREAAQHEAQRPIWDAPGHWLR</sequence>
<evidence type="ECO:0000313" key="3">
    <source>
        <dbReference type="Proteomes" id="UP000619033"/>
    </source>
</evidence>
<evidence type="ECO:0000313" key="2">
    <source>
        <dbReference type="EMBL" id="MBL4926702.1"/>
    </source>
</evidence>
<reference evidence="2" key="1">
    <citation type="submission" date="2021-01" db="EMBL/GenBank/DDBJ databases">
        <title>Genome seq and assembly of Tabrizicola sp. KVB23.</title>
        <authorList>
            <person name="Chhetri G."/>
        </authorList>
    </citation>
    <scope>NUCLEOTIDE SEQUENCE</scope>
    <source>
        <strain evidence="2">KVB23</strain>
    </source>
</reference>
<accession>A0A8J7SSF6</accession>
<dbReference type="Proteomes" id="UP000619033">
    <property type="component" value="Unassembled WGS sequence"/>
</dbReference>
<gene>
    <name evidence="2" type="ORF">JI744_01160</name>
</gene>
<dbReference type="RefSeq" id="WP_202657493.1">
    <property type="nucleotide sequence ID" value="NZ_JAESVP010000001.1"/>
</dbReference>
<dbReference type="InterPro" id="IPR009506">
    <property type="entry name" value="YjiS-like"/>
</dbReference>
<dbReference type="AlphaFoldDB" id="A0A8J7SSF6"/>
<name>A0A8J7SSF6_9RHOB</name>
<dbReference type="EMBL" id="JAESVP010000001">
    <property type="protein sequence ID" value="MBL4926702.1"/>
    <property type="molecule type" value="Genomic_DNA"/>
</dbReference>
<evidence type="ECO:0000259" key="1">
    <source>
        <dbReference type="Pfam" id="PF06568"/>
    </source>
</evidence>
<proteinExistence type="predicted"/>
<protein>
    <submittedName>
        <fullName evidence="2">DUF1127 domain-containing protein</fullName>
    </submittedName>
</protein>
<feature type="domain" description="YjiS-like" evidence="1">
    <location>
        <begin position="38"/>
        <end position="65"/>
    </location>
</feature>
<dbReference type="Pfam" id="PF06568">
    <property type="entry name" value="YjiS-like"/>
    <property type="match status" value="1"/>
</dbReference>
<comment type="caution">
    <text evidence="2">The sequence shown here is derived from an EMBL/GenBank/DDBJ whole genome shotgun (WGS) entry which is preliminary data.</text>
</comment>
<keyword evidence="3" id="KW-1185">Reference proteome</keyword>
<organism evidence="2 3">
    <name type="scientific">Fuscibacter oryzae</name>
    <dbReference type="NCBI Taxonomy" id="2803939"/>
    <lineage>
        <taxon>Bacteria</taxon>
        <taxon>Pseudomonadati</taxon>
        <taxon>Pseudomonadota</taxon>
        <taxon>Alphaproteobacteria</taxon>
        <taxon>Rhodobacterales</taxon>
        <taxon>Paracoccaceae</taxon>
        <taxon>Fuscibacter</taxon>
    </lineage>
</organism>